<keyword evidence="2" id="KW-1133">Transmembrane helix</keyword>
<evidence type="ECO:0000256" key="2">
    <source>
        <dbReference type="SAM" id="Phobius"/>
    </source>
</evidence>
<keyword evidence="2" id="KW-0812">Transmembrane</keyword>
<keyword evidence="2" id="KW-0472">Membrane</keyword>
<sequence>MRAFVTVRRYLDSTEAELARAHLEVHGIEARVSEPTPFNPLLALPAGGVRLDVPSLQVEQAERLLQELRSAHIDLDEAEADDADTANGASAAPTVRCPRCELEYCFFERGLPRRLGFAAAPIGALLALPFLLFGPKRWVCHKCEHVWSDPAEGPKKPTRLEPGDPEPVFRLHRAPTMRGLLLGFVAGFLLWVGVAHEYSGLLPMLFPIAGYGIGKALGADVCSGPKCREPLPPGMETCSACKGAVVGRVASAAEHYAAAADVRRELSACRAEEPVETPRKPKRRAKAMAA</sequence>
<dbReference type="KEGG" id="ccro:CMC5_078950"/>
<dbReference type="STRING" id="52.CMC5_078950"/>
<evidence type="ECO:0008006" key="5">
    <source>
        <dbReference type="Google" id="ProtNLM"/>
    </source>
</evidence>
<feature type="transmembrane region" description="Helical" evidence="2">
    <location>
        <begin position="115"/>
        <end position="133"/>
    </location>
</feature>
<dbReference type="EMBL" id="CP012159">
    <property type="protein sequence ID" value="AKT43660.1"/>
    <property type="molecule type" value="Genomic_DNA"/>
</dbReference>
<feature type="transmembrane region" description="Helical" evidence="2">
    <location>
        <begin position="179"/>
        <end position="196"/>
    </location>
</feature>
<gene>
    <name evidence="3" type="ORF">CMC5_078950</name>
</gene>
<accession>A0A0K1ERW4</accession>
<evidence type="ECO:0000313" key="3">
    <source>
        <dbReference type="EMBL" id="AKT43660.1"/>
    </source>
</evidence>
<dbReference type="Proteomes" id="UP000067626">
    <property type="component" value="Chromosome"/>
</dbReference>
<dbReference type="OrthoDB" id="5512195at2"/>
<evidence type="ECO:0000256" key="1">
    <source>
        <dbReference type="SAM" id="MobiDB-lite"/>
    </source>
</evidence>
<keyword evidence="4" id="KW-1185">Reference proteome</keyword>
<feature type="region of interest" description="Disordered" evidence="1">
    <location>
        <begin position="271"/>
        <end position="290"/>
    </location>
</feature>
<protein>
    <recommendedName>
        <fullName evidence="5">DUF2007 domain-containing protein</fullName>
    </recommendedName>
</protein>
<reference evidence="3 4" key="1">
    <citation type="submission" date="2015-07" db="EMBL/GenBank/DDBJ databases">
        <title>Genome analysis of myxobacterium Chondromyces crocatus Cm c5 reveals a high potential for natural compound synthesis and the genetic basis for the loss of fruiting body formation.</title>
        <authorList>
            <person name="Zaburannyi N."/>
            <person name="Bunk B."/>
            <person name="Maier J."/>
            <person name="Overmann J."/>
            <person name="Mueller R."/>
        </authorList>
    </citation>
    <scope>NUCLEOTIDE SEQUENCE [LARGE SCALE GENOMIC DNA]</scope>
    <source>
        <strain evidence="3 4">Cm c5</strain>
    </source>
</reference>
<feature type="compositionally biased region" description="Basic residues" evidence="1">
    <location>
        <begin position="280"/>
        <end position="290"/>
    </location>
</feature>
<proteinExistence type="predicted"/>
<evidence type="ECO:0000313" key="4">
    <source>
        <dbReference type="Proteomes" id="UP000067626"/>
    </source>
</evidence>
<dbReference type="AlphaFoldDB" id="A0A0K1ERW4"/>
<organism evidence="3 4">
    <name type="scientific">Chondromyces crocatus</name>
    <dbReference type="NCBI Taxonomy" id="52"/>
    <lineage>
        <taxon>Bacteria</taxon>
        <taxon>Pseudomonadati</taxon>
        <taxon>Myxococcota</taxon>
        <taxon>Polyangia</taxon>
        <taxon>Polyangiales</taxon>
        <taxon>Polyangiaceae</taxon>
        <taxon>Chondromyces</taxon>
    </lineage>
</organism>
<dbReference type="RefSeq" id="WP_050435091.1">
    <property type="nucleotide sequence ID" value="NZ_CP012159.1"/>
</dbReference>
<name>A0A0K1ERW4_CHOCO</name>